<comment type="caution">
    <text evidence="1">The sequence shown here is derived from an EMBL/GenBank/DDBJ whole genome shotgun (WGS) entry which is preliminary data.</text>
</comment>
<protein>
    <submittedName>
        <fullName evidence="1">Uncharacterized protein</fullName>
    </submittedName>
</protein>
<organism evidence="1 2">
    <name type="scientific">Paraprevotella xylaniphila YIT 11841</name>
    <dbReference type="NCBI Taxonomy" id="762982"/>
    <lineage>
        <taxon>Bacteria</taxon>
        <taxon>Pseudomonadati</taxon>
        <taxon>Bacteroidota</taxon>
        <taxon>Bacteroidia</taxon>
        <taxon>Bacteroidales</taxon>
        <taxon>Prevotellaceae</taxon>
        <taxon>Paraprevotella</taxon>
    </lineage>
</organism>
<keyword evidence="2" id="KW-1185">Reference proteome</keyword>
<accession>F3QVP9</accession>
<gene>
    <name evidence="1" type="ORF">HMPREF9442_02352</name>
</gene>
<dbReference type="HOGENOM" id="CLU_2956414_0_0_10"/>
<name>F3QVP9_9BACT</name>
<evidence type="ECO:0000313" key="2">
    <source>
        <dbReference type="Proteomes" id="UP000005546"/>
    </source>
</evidence>
<dbReference type="EMBL" id="AFBR01000067">
    <property type="protein sequence ID" value="EGG52492.1"/>
    <property type="molecule type" value="Genomic_DNA"/>
</dbReference>
<dbReference type="RefSeq" id="WP_008628217.1">
    <property type="nucleotide sequence ID" value="NZ_GL883867.1"/>
</dbReference>
<dbReference type="STRING" id="762982.HMPREF9442_02352"/>
<dbReference type="AlphaFoldDB" id="F3QVP9"/>
<reference evidence="1 2" key="1">
    <citation type="submission" date="2011-02" db="EMBL/GenBank/DDBJ databases">
        <authorList>
            <person name="Weinstock G."/>
            <person name="Sodergren E."/>
            <person name="Clifton S."/>
            <person name="Fulton L."/>
            <person name="Fulton B."/>
            <person name="Courtney L."/>
            <person name="Fronick C."/>
            <person name="Harrison M."/>
            <person name="Strong C."/>
            <person name="Farmer C."/>
            <person name="Delahaunty K."/>
            <person name="Markovic C."/>
            <person name="Hall O."/>
            <person name="Minx P."/>
            <person name="Tomlinson C."/>
            <person name="Mitreva M."/>
            <person name="Hou S."/>
            <person name="Chen J."/>
            <person name="Wollam A."/>
            <person name="Pepin K.H."/>
            <person name="Johnson M."/>
            <person name="Bhonagiri V."/>
            <person name="Zhang X."/>
            <person name="Suruliraj S."/>
            <person name="Warren W."/>
            <person name="Chinwalla A."/>
            <person name="Mardis E.R."/>
            <person name="Wilson R.K."/>
        </authorList>
    </citation>
    <scope>NUCLEOTIDE SEQUENCE [LARGE SCALE GENOMIC DNA]</scope>
    <source>
        <strain evidence="1 2">YIT 11841</strain>
    </source>
</reference>
<dbReference type="Proteomes" id="UP000005546">
    <property type="component" value="Unassembled WGS sequence"/>
</dbReference>
<sequence length="61" mass="6601">MEKKIYEMPHVKAVKMESNGMMACSGINGTGDGVDLDFGGKASDSGISDAYSNRNNGWELW</sequence>
<proteinExistence type="predicted"/>
<evidence type="ECO:0000313" key="1">
    <source>
        <dbReference type="EMBL" id="EGG52492.1"/>
    </source>
</evidence>